<evidence type="ECO:0000259" key="2">
    <source>
        <dbReference type="Pfam" id="PF01569"/>
    </source>
</evidence>
<dbReference type="AlphaFoldDB" id="A0A2U1JPN3"/>
<dbReference type="Gene3D" id="1.20.144.10">
    <property type="entry name" value="Phosphatidic acid phosphatase type 2/haloperoxidase"/>
    <property type="match status" value="1"/>
</dbReference>
<dbReference type="InterPro" id="IPR000326">
    <property type="entry name" value="PAP2/HPO"/>
</dbReference>
<dbReference type="SUPFAM" id="SSF48317">
    <property type="entry name" value="Acid phosphatase/Vanadium-dependent haloperoxidase"/>
    <property type="match status" value="1"/>
</dbReference>
<dbReference type="InterPro" id="IPR036938">
    <property type="entry name" value="PAP2/HPO_sf"/>
</dbReference>
<gene>
    <name evidence="3" type="ORF">DB895_02395</name>
</gene>
<feature type="region of interest" description="Disordered" evidence="1">
    <location>
        <begin position="165"/>
        <end position="188"/>
    </location>
</feature>
<feature type="domain" description="Phosphatidic acid phosphatase type 2/haloperoxidase" evidence="2">
    <location>
        <begin position="146"/>
        <end position="265"/>
    </location>
</feature>
<dbReference type="RefSeq" id="WP_116723753.1">
    <property type="nucleotide sequence ID" value="NZ_QCZI01000002.1"/>
</dbReference>
<proteinExistence type="predicted"/>
<dbReference type="CDD" id="cd01610">
    <property type="entry name" value="PAP2_like"/>
    <property type="match status" value="1"/>
</dbReference>
<name>A0A2U1JPN3_9FLAO</name>
<reference evidence="3 4" key="1">
    <citation type="submission" date="2018-04" db="EMBL/GenBank/DDBJ databases">
        <title>Flavobacterium sp. nov., isolated from glacier ice.</title>
        <authorList>
            <person name="Liu Q."/>
            <person name="Xin Y.-H."/>
        </authorList>
    </citation>
    <scope>NUCLEOTIDE SEQUENCE [LARGE SCALE GENOMIC DNA]</scope>
    <source>
        <strain evidence="3 4">RB1R5</strain>
    </source>
</reference>
<keyword evidence="4" id="KW-1185">Reference proteome</keyword>
<dbReference type="OrthoDB" id="1429467at2"/>
<comment type="caution">
    <text evidence="3">The sequence shown here is derived from an EMBL/GenBank/DDBJ whole genome shotgun (WGS) entry which is preliminary data.</text>
</comment>
<dbReference type="Pfam" id="PF01569">
    <property type="entry name" value="PAP2"/>
    <property type="match status" value="1"/>
</dbReference>
<organism evidence="3 4">
    <name type="scientific">Flavobacterium psychrotolerans</name>
    <dbReference type="NCBI Taxonomy" id="2169410"/>
    <lineage>
        <taxon>Bacteria</taxon>
        <taxon>Pseudomonadati</taxon>
        <taxon>Bacteroidota</taxon>
        <taxon>Flavobacteriia</taxon>
        <taxon>Flavobacteriales</taxon>
        <taxon>Flavobacteriaceae</taxon>
        <taxon>Flavobacterium</taxon>
    </lineage>
</organism>
<dbReference type="EMBL" id="QCZI01000002">
    <property type="protein sequence ID" value="PWA06853.1"/>
    <property type="molecule type" value="Genomic_DNA"/>
</dbReference>
<evidence type="ECO:0000313" key="4">
    <source>
        <dbReference type="Proteomes" id="UP000245449"/>
    </source>
</evidence>
<dbReference type="Proteomes" id="UP000245449">
    <property type="component" value="Unassembled WGS sequence"/>
</dbReference>
<evidence type="ECO:0000256" key="1">
    <source>
        <dbReference type="SAM" id="MobiDB-lite"/>
    </source>
</evidence>
<protein>
    <recommendedName>
        <fullName evidence="2">Phosphatidic acid phosphatase type 2/haloperoxidase domain-containing protein</fullName>
    </recommendedName>
</protein>
<sequence length="307" mass="33852">MKSQVEDTLVKSETFQSYSISRSEIYLYKKPRLFEMVTQLPKDFVGSIKDFGKTNNLIALGGATVATVALLPADQYLLEKSRSVGEKIGLKEVARYKNFGPLNNIPPNETSAIYLIGNGSTSILLSMGFATYGLIKNDYRSLNTATGLIESLAISGVYSQTIKRISGRQSPEPALRDRNPGGDWNPTPSFSAFTKHTPNYDAFPSGHLMTATSALYVILGNYPDVKWIKPVGYTLIGALGFEMVQANVHWVSDYPIALVMGYIIGKNIANNKIEKRTIGNEKTKKYSINYNASRRSGFNMIGANITF</sequence>
<accession>A0A2U1JPN3</accession>
<evidence type="ECO:0000313" key="3">
    <source>
        <dbReference type="EMBL" id="PWA06853.1"/>
    </source>
</evidence>